<feature type="transmembrane region" description="Helical" evidence="7">
    <location>
        <begin position="179"/>
        <end position="198"/>
    </location>
</feature>
<dbReference type="PANTHER" id="PTHR43163">
    <property type="entry name" value="DIPEPTIDE TRANSPORT SYSTEM PERMEASE PROTEIN DPPB-RELATED"/>
    <property type="match status" value="1"/>
</dbReference>
<evidence type="ECO:0000256" key="1">
    <source>
        <dbReference type="ARBA" id="ARBA00004651"/>
    </source>
</evidence>
<organism evidence="9 10">
    <name type="scientific">Yoonia vestfoldensis</name>
    <dbReference type="NCBI Taxonomy" id="245188"/>
    <lineage>
        <taxon>Bacteria</taxon>
        <taxon>Pseudomonadati</taxon>
        <taxon>Pseudomonadota</taxon>
        <taxon>Alphaproteobacteria</taxon>
        <taxon>Rhodobacterales</taxon>
        <taxon>Paracoccaceae</taxon>
        <taxon>Yoonia</taxon>
    </lineage>
</organism>
<feature type="transmembrane region" description="Helical" evidence="7">
    <location>
        <begin position="135"/>
        <end position="159"/>
    </location>
</feature>
<dbReference type="PANTHER" id="PTHR43163:SF6">
    <property type="entry name" value="DIPEPTIDE TRANSPORT SYSTEM PERMEASE PROTEIN DPPB-RELATED"/>
    <property type="match status" value="1"/>
</dbReference>
<dbReference type="Pfam" id="PF00528">
    <property type="entry name" value="BPD_transp_1"/>
    <property type="match status" value="1"/>
</dbReference>
<dbReference type="GO" id="GO:0071916">
    <property type="term" value="F:dipeptide transmembrane transporter activity"/>
    <property type="evidence" value="ECO:0007669"/>
    <property type="project" value="TreeGrafter"/>
</dbReference>
<feature type="transmembrane region" description="Helical" evidence="7">
    <location>
        <begin position="9"/>
        <end position="29"/>
    </location>
</feature>
<evidence type="ECO:0000256" key="4">
    <source>
        <dbReference type="ARBA" id="ARBA00022692"/>
    </source>
</evidence>
<dbReference type="SUPFAM" id="SSF161098">
    <property type="entry name" value="MetI-like"/>
    <property type="match status" value="1"/>
</dbReference>
<evidence type="ECO:0000313" key="10">
    <source>
        <dbReference type="Proteomes" id="UP000195273"/>
    </source>
</evidence>
<proteinExistence type="inferred from homology"/>
<evidence type="ECO:0000256" key="7">
    <source>
        <dbReference type="RuleBase" id="RU363032"/>
    </source>
</evidence>
<accession>A0A1Y0ECB8</accession>
<feature type="transmembrane region" description="Helical" evidence="7">
    <location>
        <begin position="99"/>
        <end position="123"/>
    </location>
</feature>
<dbReference type="EMBL" id="CP021431">
    <property type="protein sequence ID" value="ARU01256.1"/>
    <property type="molecule type" value="Genomic_DNA"/>
</dbReference>
<keyword evidence="4 7" id="KW-0812">Transmembrane</keyword>
<dbReference type="GO" id="GO:0005886">
    <property type="term" value="C:plasma membrane"/>
    <property type="evidence" value="ECO:0007669"/>
    <property type="project" value="UniProtKB-SubCell"/>
</dbReference>
<dbReference type="Gene3D" id="1.10.3720.10">
    <property type="entry name" value="MetI-like"/>
    <property type="match status" value="1"/>
</dbReference>
<evidence type="ECO:0000256" key="3">
    <source>
        <dbReference type="ARBA" id="ARBA00022475"/>
    </source>
</evidence>
<evidence type="ECO:0000256" key="5">
    <source>
        <dbReference type="ARBA" id="ARBA00022989"/>
    </source>
</evidence>
<dbReference type="InterPro" id="IPR045621">
    <property type="entry name" value="BPD_transp_1_N"/>
</dbReference>
<comment type="subcellular location">
    <subcellularLocation>
        <location evidence="1 7">Cell membrane</location>
        <topology evidence="1 7">Multi-pass membrane protein</topology>
    </subcellularLocation>
</comment>
<keyword evidence="10" id="KW-1185">Reference proteome</keyword>
<comment type="similarity">
    <text evidence="7">Belongs to the binding-protein-dependent transport system permease family.</text>
</comment>
<evidence type="ECO:0000256" key="2">
    <source>
        <dbReference type="ARBA" id="ARBA00022448"/>
    </source>
</evidence>
<name>A0A1Y0ECB8_9RHOB</name>
<keyword evidence="3" id="KW-1003">Cell membrane</keyword>
<sequence>MLEYTLKRIAYTIPIGLAVSLVCFMLVHISPGDPIDAIVPPDTSTEVIEQIRAEYGLDRPLPVQYGLWLSRAVQGDFGVSIAKGRPIGPDLWVATKNSLMLAAFGATLGFFMGCVLGGVAGAFRDSWIDRICLGIALFGVSVPHYWLGMVLVIVFSVQLNLLPSMGMGPTGPWAWDWDHLRFMVLPTITLSMIPAGLVTRTVRGLVSDIMGQDYITTLRGKGLRTSGIVLHVIKNAAPTTLAVMGLQLASLLGGSILVEAVFAWPGTGMLLNNAIFQRDLPVLQATTLVLAFFFVFLNLIVDLAQTALDPRMRRT</sequence>
<dbReference type="OrthoDB" id="9807402at2"/>
<evidence type="ECO:0000259" key="8">
    <source>
        <dbReference type="PROSITE" id="PS50928"/>
    </source>
</evidence>
<feature type="domain" description="ABC transmembrane type-1" evidence="8">
    <location>
        <begin position="95"/>
        <end position="301"/>
    </location>
</feature>
<evidence type="ECO:0000313" key="9">
    <source>
        <dbReference type="EMBL" id="ARU01256.1"/>
    </source>
</evidence>
<evidence type="ECO:0000256" key="6">
    <source>
        <dbReference type="ARBA" id="ARBA00023136"/>
    </source>
</evidence>
<feature type="transmembrane region" description="Helical" evidence="7">
    <location>
        <begin position="241"/>
        <end position="262"/>
    </location>
</feature>
<protein>
    <submittedName>
        <fullName evidence="9">Glutathione transport system permease protein GsiC</fullName>
    </submittedName>
</protein>
<keyword evidence="2 7" id="KW-0813">Transport</keyword>
<dbReference type="InterPro" id="IPR035906">
    <property type="entry name" value="MetI-like_sf"/>
</dbReference>
<dbReference type="AlphaFoldDB" id="A0A1Y0ECB8"/>
<dbReference type="InterPro" id="IPR000515">
    <property type="entry name" value="MetI-like"/>
</dbReference>
<keyword evidence="6 7" id="KW-0472">Membrane</keyword>
<dbReference type="Pfam" id="PF19300">
    <property type="entry name" value="BPD_transp_1_N"/>
    <property type="match status" value="1"/>
</dbReference>
<dbReference type="KEGG" id="lvs:LOKVESSMR4R_01944"/>
<dbReference type="RefSeq" id="WP_087212969.1">
    <property type="nucleotide sequence ID" value="NZ_CP021431.1"/>
</dbReference>
<dbReference type="Proteomes" id="UP000195273">
    <property type="component" value="Chromosome"/>
</dbReference>
<keyword evidence="5 7" id="KW-1133">Transmembrane helix</keyword>
<dbReference type="PROSITE" id="PS50928">
    <property type="entry name" value="ABC_TM1"/>
    <property type="match status" value="1"/>
</dbReference>
<gene>
    <name evidence="9" type="primary">gsiC</name>
    <name evidence="9" type="ORF">LOKVESSMR4R_01944</name>
</gene>
<reference evidence="9 10" key="1">
    <citation type="submission" date="2017-05" db="EMBL/GenBank/DDBJ databases">
        <title>Genome Sequence of Loktanella vestfoldensis Strain SMR4r Isolated from a Culture of the Diatom Skeletonema marinoi.</title>
        <authorList>
            <person name="Topel M."/>
            <person name="Pinder M.I.M."/>
            <person name="Johansson O.N."/>
            <person name="Kourtchenko O."/>
            <person name="Godhe A."/>
            <person name="Clarke A.K."/>
        </authorList>
    </citation>
    <scope>NUCLEOTIDE SEQUENCE [LARGE SCALE GENOMIC DNA]</scope>
    <source>
        <strain evidence="9 10">SMR4r</strain>
    </source>
</reference>
<feature type="transmembrane region" description="Helical" evidence="7">
    <location>
        <begin position="282"/>
        <end position="304"/>
    </location>
</feature>